<feature type="transmembrane region" description="Helical" evidence="9">
    <location>
        <begin position="276"/>
        <end position="298"/>
    </location>
</feature>
<dbReference type="InterPro" id="IPR004685">
    <property type="entry name" value="Brnchd-chn_aa_trnsp_Livcs"/>
</dbReference>
<dbReference type="NCBIfam" id="TIGR00796">
    <property type="entry name" value="livcs"/>
    <property type="match status" value="1"/>
</dbReference>
<feature type="transmembrane region" description="Helical" evidence="9">
    <location>
        <begin position="222"/>
        <end position="246"/>
    </location>
</feature>
<feature type="transmembrane region" description="Helical" evidence="9">
    <location>
        <begin position="186"/>
        <end position="210"/>
    </location>
</feature>
<dbReference type="GO" id="GO:0015190">
    <property type="term" value="F:L-leucine transmembrane transporter activity"/>
    <property type="evidence" value="ECO:0007669"/>
    <property type="project" value="TreeGrafter"/>
</dbReference>
<evidence type="ECO:0000256" key="7">
    <source>
        <dbReference type="ARBA" id="ARBA00022989"/>
    </source>
</evidence>
<keyword evidence="6 9" id="KW-0029">Amino-acid transport</keyword>
<evidence type="ECO:0000256" key="4">
    <source>
        <dbReference type="ARBA" id="ARBA00022475"/>
    </source>
</evidence>
<keyword evidence="7 9" id="KW-1133">Transmembrane helix</keyword>
<evidence type="ECO:0000256" key="1">
    <source>
        <dbReference type="ARBA" id="ARBA00004651"/>
    </source>
</evidence>
<dbReference type="Pfam" id="PF05525">
    <property type="entry name" value="Branch_AA_trans"/>
    <property type="match status" value="1"/>
</dbReference>
<feature type="transmembrane region" description="Helical" evidence="9">
    <location>
        <begin position="41"/>
        <end position="64"/>
    </location>
</feature>
<comment type="subcellular location">
    <subcellularLocation>
        <location evidence="1 9">Cell membrane</location>
        <topology evidence="1 9">Multi-pass membrane protein</topology>
    </subcellularLocation>
</comment>
<organism evidence="10 11">
    <name type="scientific">Peribacillus simplex</name>
    <dbReference type="NCBI Taxonomy" id="1478"/>
    <lineage>
        <taxon>Bacteria</taxon>
        <taxon>Bacillati</taxon>
        <taxon>Bacillota</taxon>
        <taxon>Bacilli</taxon>
        <taxon>Bacillales</taxon>
        <taxon>Bacillaceae</taxon>
        <taxon>Peribacillus</taxon>
    </lineage>
</organism>
<feature type="transmembrane region" description="Helical" evidence="9">
    <location>
        <begin position="404"/>
        <end position="423"/>
    </location>
</feature>
<evidence type="ECO:0000313" key="10">
    <source>
        <dbReference type="EMBL" id="SIQ07264.1"/>
    </source>
</evidence>
<feature type="transmembrane region" description="Helical" evidence="9">
    <location>
        <begin position="148"/>
        <end position="166"/>
    </location>
</feature>
<comment type="similarity">
    <text evidence="2 9">Belongs to the branched chain amino acid transporter family.</text>
</comment>
<feature type="transmembrane region" description="Helical" evidence="9">
    <location>
        <begin position="369"/>
        <end position="392"/>
    </location>
</feature>
<feature type="transmembrane region" description="Helical" evidence="9">
    <location>
        <begin position="115"/>
        <end position="136"/>
    </location>
</feature>
<dbReference type="GO" id="GO:0015188">
    <property type="term" value="F:L-isoleucine transmembrane transporter activity"/>
    <property type="evidence" value="ECO:0007669"/>
    <property type="project" value="TreeGrafter"/>
</dbReference>
<dbReference type="GO" id="GO:0005886">
    <property type="term" value="C:plasma membrane"/>
    <property type="evidence" value="ECO:0007669"/>
    <property type="project" value="UniProtKB-SubCell"/>
</dbReference>
<evidence type="ECO:0000256" key="8">
    <source>
        <dbReference type="ARBA" id="ARBA00023136"/>
    </source>
</evidence>
<dbReference type="GO" id="GO:0005304">
    <property type="term" value="F:L-valine transmembrane transporter activity"/>
    <property type="evidence" value="ECO:0007669"/>
    <property type="project" value="TreeGrafter"/>
</dbReference>
<sequence length="443" mass="47179">MNTNKIVRDSLIFGFALFAVFFGAGNLIFPPSIGLASGSDWLPALIGFILTGIILPILGVVAVLNSKGKFEELTRPISPWFYKVYNLVVMIGIAMLVTVPRTAATTHEMGVHTLFPNVPSFVTMIVFFGLNFYFASDRSNLIDKVGQVLTPALFAILLFIVIKGTFDPLGAPVNTEIQNPFGHSFFSAYQTGDVFTGLLCASVFIGSIAAKGYAEPSKMKKVVMNGTIVAGLGLLIIYGGLLYIGATGSGLFPNDMDSAQLVTGLVYNLLGDYGTIALAIAVSLACLTTSIGITASIADFLSGLTKQRVSYRNCVIVVCATGVLMGLMGVEKIIDYSVPLFMGIYPVSIVIVLLGVFRRYIPNAGAYKGAVLATFIISLCETLESIGVHMGFMNDFISIIPFSSYGFAWLIPAVLGFVAGTFIHGKQAQGIPSSPMNGENHSS</sequence>
<feature type="transmembrane region" description="Helical" evidence="9">
    <location>
        <begin position="12"/>
        <end position="29"/>
    </location>
</feature>
<protein>
    <recommendedName>
        <fullName evidence="9">Branched-chain amino acid transport system carrier protein</fullName>
    </recommendedName>
</protein>
<gene>
    <name evidence="10" type="ORF">SAMN05878482_101257</name>
</gene>
<comment type="function">
    <text evidence="9">Component of the transport system for branched-chain amino acids.</text>
</comment>
<evidence type="ECO:0000256" key="5">
    <source>
        <dbReference type="ARBA" id="ARBA00022692"/>
    </source>
</evidence>
<feature type="transmembrane region" description="Helical" evidence="9">
    <location>
        <begin position="310"/>
        <end position="330"/>
    </location>
</feature>
<evidence type="ECO:0000256" key="6">
    <source>
        <dbReference type="ARBA" id="ARBA00022970"/>
    </source>
</evidence>
<dbReference type="Proteomes" id="UP000185829">
    <property type="component" value="Unassembled WGS sequence"/>
</dbReference>
<evidence type="ECO:0000256" key="2">
    <source>
        <dbReference type="ARBA" id="ARBA00008540"/>
    </source>
</evidence>
<keyword evidence="3 9" id="KW-0813">Transport</keyword>
<dbReference type="PANTHER" id="PTHR30588:SF0">
    <property type="entry name" value="BRANCHED-CHAIN AMINO ACID PERMEASE BRNQ"/>
    <property type="match status" value="1"/>
</dbReference>
<feature type="transmembrane region" description="Helical" evidence="9">
    <location>
        <begin position="84"/>
        <end position="103"/>
    </location>
</feature>
<reference evidence="10 11" key="1">
    <citation type="submission" date="2017-01" db="EMBL/GenBank/DDBJ databases">
        <authorList>
            <person name="Varghese N."/>
            <person name="Submissions S."/>
        </authorList>
    </citation>
    <scope>NUCLEOTIDE SEQUENCE [LARGE SCALE GENOMIC DNA]</scope>
    <source>
        <strain evidence="10 11">RUG2-6</strain>
    </source>
</reference>
<keyword evidence="8 9" id="KW-0472">Membrane</keyword>
<dbReference type="PANTHER" id="PTHR30588">
    <property type="entry name" value="BRANCHED-CHAIN AMINO ACID TRANSPORT SYSTEM 2 CARRIER PROTEIN"/>
    <property type="match status" value="1"/>
</dbReference>
<dbReference type="GO" id="GO:0015818">
    <property type="term" value="P:isoleucine transport"/>
    <property type="evidence" value="ECO:0007669"/>
    <property type="project" value="TreeGrafter"/>
</dbReference>
<name>A0A9X8R210_9BACI</name>
<keyword evidence="5 9" id="KW-0812">Transmembrane</keyword>
<accession>A0A9X8R210</accession>
<proteinExistence type="inferred from homology"/>
<evidence type="ECO:0000256" key="3">
    <source>
        <dbReference type="ARBA" id="ARBA00022448"/>
    </source>
</evidence>
<keyword evidence="4" id="KW-1003">Cell membrane</keyword>
<comment type="caution">
    <text evidence="10">The sequence shown here is derived from an EMBL/GenBank/DDBJ whole genome shotgun (WGS) entry which is preliminary data.</text>
</comment>
<feature type="transmembrane region" description="Helical" evidence="9">
    <location>
        <begin position="336"/>
        <end position="357"/>
    </location>
</feature>
<dbReference type="RefSeq" id="WP_076366219.1">
    <property type="nucleotide sequence ID" value="NZ_FTMX01000001.1"/>
</dbReference>
<evidence type="ECO:0000256" key="9">
    <source>
        <dbReference type="RuleBase" id="RU362122"/>
    </source>
</evidence>
<dbReference type="AlphaFoldDB" id="A0A9X8R210"/>
<dbReference type="EMBL" id="FTMX01000001">
    <property type="protein sequence ID" value="SIQ07264.1"/>
    <property type="molecule type" value="Genomic_DNA"/>
</dbReference>
<dbReference type="GO" id="GO:0015820">
    <property type="term" value="P:L-leucine transport"/>
    <property type="evidence" value="ECO:0007669"/>
    <property type="project" value="TreeGrafter"/>
</dbReference>
<evidence type="ECO:0000313" key="11">
    <source>
        <dbReference type="Proteomes" id="UP000185829"/>
    </source>
</evidence>